<proteinExistence type="predicted"/>
<accession>A0A2P2IZG0</accession>
<name>A0A2P2IZG0_RHIMU</name>
<dbReference type="AlphaFoldDB" id="A0A2P2IZG0"/>
<protein>
    <submittedName>
        <fullName evidence="1">Uncharacterized protein</fullName>
    </submittedName>
</protein>
<dbReference type="EMBL" id="GGEC01006097">
    <property type="protein sequence ID" value="MBW86580.1"/>
    <property type="molecule type" value="Transcribed_RNA"/>
</dbReference>
<sequence length="50" mass="5515">MRVKRIPLRPIILVGSIRALTLAIRGGFLVSSGLIPVATGRMRERSKILM</sequence>
<organism evidence="1">
    <name type="scientific">Rhizophora mucronata</name>
    <name type="common">Asiatic mangrove</name>
    <dbReference type="NCBI Taxonomy" id="61149"/>
    <lineage>
        <taxon>Eukaryota</taxon>
        <taxon>Viridiplantae</taxon>
        <taxon>Streptophyta</taxon>
        <taxon>Embryophyta</taxon>
        <taxon>Tracheophyta</taxon>
        <taxon>Spermatophyta</taxon>
        <taxon>Magnoliopsida</taxon>
        <taxon>eudicotyledons</taxon>
        <taxon>Gunneridae</taxon>
        <taxon>Pentapetalae</taxon>
        <taxon>rosids</taxon>
        <taxon>fabids</taxon>
        <taxon>Malpighiales</taxon>
        <taxon>Rhizophoraceae</taxon>
        <taxon>Rhizophora</taxon>
    </lineage>
</organism>
<evidence type="ECO:0000313" key="1">
    <source>
        <dbReference type="EMBL" id="MBW86580.1"/>
    </source>
</evidence>
<reference evidence="1" key="1">
    <citation type="submission" date="2018-02" db="EMBL/GenBank/DDBJ databases">
        <title>Rhizophora mucronata_Transcriptome.</title>
        <authorList>
            <person name="Meera S.P."/>
            <person name="Sreeshan A."/>
            <person name="Augustine A."/>
        </authorList>
    </citation>
    <scope>NUCLEOTIDE SEQUENCE</scope>
    <source>
        <tissue evidence="1">Leaf</tissue>
    </source>
</reference>